<keyword evidence="3" id="KW-1185">Reference proteome</keyword>
<dbReference type="InterPro" id="IPR041249">
    <property type="entry name" value="HEPN_DZIP3"/>
</dbReference>
<reference evidence="2 3" key="1">
    <citation type="submission" date="2024-11" db="EMBL/GenBank/DDBJ databases">
        <title>Chromosome-level genome assembly of the freshwater bivalve Anodonta woodiana.</title>
        <authorList>
            <person name="Chen X."/>
        </authorList>
    </citation>
    <scope>NUCLEOTIDE SEQUENCE [LARGE SCALE GENOMIC DNA]</scope>
    <source>
        <strain evidence="2">MN2024</strain>
        <tissue evidence="2">Gills</tissue>
    </source>
</reference>
<accession>A0ABD3V383</accession>
<evidence type="ECO:0000313" key="3">
    <source>
        <dbReference type="Proteomes" id="UP001634394"/>
    </source>
</evidence>
<comment type="caution">
    <text evidence="2">The sequence shown here is derived from an EMBL/GenBank/DDBJ whole genome shotgun (WGS) entry which is preliminary data.</text>
</comment>
<evidence type="ECO:0000259" key="1">
    <source>
        <dbReference type="Pfam" id="PF18738"/>
    </source>
</evidence>
<feature type="domain" description="DZIP3-like HEPN" evidence="1">
    <location>
        <begin position="236"/>
        <end position="350"/>
    </location>
</feature>
<sequence length="374" mass="42973">PVEQSVDETLNHAGMKMSTEERDLFIKFQNEIGTDIFFSDVPHRLIDSQESIKTTEIFIEQNHPDMKDSWLKYTSQGKLTPELIDVIYAKERDPDLHDNKDEILEQMEDLNIIVKARSFDENGVKEDNYYFAPCILCLESSSEITNSLKHNVQYNLCVQIQKSRDVKEKNRTRLLPFHIWIEDEMHDPDSPITLEHMNHARLCIALATVCGMALRKMLLDNFPIPYRDIYKAILGNQAKLIGARGRPLLNQDQISLVFPDPLGQQTGTVEIFDVSLLYTLIRNVSTVQAPLTGWGSIPQSSDKSLGASVERIRSYRNRISGHSADAKINSQDFEDYWQKLKDELHDIEVVLNSQVYSTELEKQKRQVISIFNAC</sequence>
<feature type="non-terminal residue" evidence="2">
    <location>
        <position position="1"/>
    </location>
</feature>
<dbReference type="EMBL" id="JBJQND010000014">
    <property type="protein sequence ID" value="KAL3856002.1"/>
    <property type="molecule type" value="Genomic_DNA"/>
</dbReference>
<protein>
    <recommendedName>
        <fullName evidence="1">DZIP3-like HEPN domain-containing protein</fullName>
    </recommendedName>
</protein>
<proteinExistence type="predicted"/>
<evidence type="ECO:0000313" key="2">
    <source>
        <dbReference type="EMBL" id="KAL3856002.1"/>
    </source>
</evidence>
<dbReference type="Pfam" id="PF18738">
    <property type="entry name" value="HEPN_DZIP3"/>
    <property type="match status" value="1"/>
</dbReference>
<gene>
    <name evidence="2" type="ORF">ACJMK2_015199</name>
</gene>
<name>A0ABD3V383_SINWO</name>
<dbReference type="Proteomes" id="UP001634394">
    <property type="component" value="Unassembled WGS sequence"/>
</dbReference>
<organism evidence="2 3">
    <name type="scientific">Sinanodonta woodiana</name>
    <name type="common">Chinese pond mussel</name>
    <name type="synonym">Anodonta woodiana</name>
    <dbReference type="NCBI Taxonomy" id="1069815"/>
    <lineage>
        <taxon>Eukaryota</taxon>
        <taxon>Metazoa</taxon>
        <taxon>Spiralia</taxon>
        <taxon>Lophotrochozoa</taxon>
        <taxon>Mollusca</taxon>
        <taxon>Bivalvia</taxon>
        <taxon>Autobranchia</taxon>
        <taxon>Heteroconchia</taxon>
        <taxon>Palaeoheterodonta</taxon>
        <taxon>Unionida</taxon>
        <taxon>Unionoidea</taxon>
        <taxon>Unionidae</taxon>
        <taxon>Unioninae</taxon>
        <taxon>Sinanodonta</taxon>
    </lineage>
</organism>
<dbReference type="AlphaFoldDB" id="A0ABD3V383"/>